<dbReference type="RefSeq" id="WP_231816368.1">
    <property type="nucleotide sequence ID" value="NZ_JAJOZR010000014.1"/>
</dbReference>
<reference evidence="2" key="1">
    <citation type="submission" date="2021-12" db="EMBL/GenBank/DDBJ databases">
        <authorList>
            <person name="Li Y."/>
        </authorList>
    </citation>
    <scope>NUCLEOTIDE SEQUENCE</scope>
    <source>
        <strain evidence="2">DKSPLA3</strain>
    </source>
</reference>
<feature type="transmembrane region" description="Helical" evidence="1">
    <location>
        <begin position="29"/>
        <end position="51"/>
    </location>
</feature>
<dbReference type="Proteomes" id="UP001139089">
    <property type="component" value="Unassembled WGS sequence"/>
</dbReference>
<name>A0A9X1NX43_9HYPH</name>
<feature type="transmembrane region" description="Helical" evidence="1">
    <location>
        <begin position="373"/>
        <end position="390"/>
    </location>
</feature>
<evidence type="ECO:0000313" key="3">
    <source>
        <dbReference type="Proteomes" id="UP001139089"/>
    </source>
</evidence>
<evidence type="ECO:0000313" key="2">
    <source>
        <dbReference type="EMBL" id="MCD7111289.1"/>
    </source>
</evidence>
<sequence length="433" mass="47515">MSVLQDASARYALPVGGLATDDGDAWRWLYTRLAAFSVIGGLVFNALLCLVNTRVMRVSDGHVMMSEMVLVGCVFIVALGRRTAPYMLLAVYISYMIFLFTMRGAPDLKAVRDILIPIGFYFAGRTLQDLKLADRLVFISAAIVVAVGLFEYMALDVYISFFNVIGYYLARGSVTVDQLYGQTTGLFISGMRPSARTILPFLGMHRVSSVFLEPVSVGNFGAIVYGWCLFRPTMRLRFVTLFLALTVIALGDARFGLYTCILMTLLLPVYRFMPRLAWYVLPFIMLSVLAYYGIQSGTQGGPNDIGGRFQVTAHLLTSLDLRVVFGAQTTTQFTADSGLAYTLTKFGLFGFMGLWGLLVFAPLRSVKARTFHGMVVVYLLLLMIISDSGYSIKTAGLLWFLFGTISVLDDAALARKPRDPSPAAPAGGRLSAA</sequence>
<accession>A0A9X1NX43</accession>
<proteinExistence type="predicted"/>
<protein>
    <submittedName>
        <fullName evidence="2">Surface polysaccharide polymerase</fullName>
    </submittedName>
</protein>
<comment type="caution">
    <text evidence="2">The sequence shown here is derived from an EMBL/GenBank/DDBJ whole genome shotgun (WGS) entry which is preliminary data.</text>
</comment>
<dbReference type="AlphaFoldDB" id="A0A9X1NX43"/>
<feature type="transmembrane region" description="Helical" evidence="1">
    <location>
        <begin position="276"/>
        <end position="294"/>
    </location>
</feature>
<keyword evidence="1" id="KW-0812">Transmembrane</keyword>
<organism evidence="2 3">
    <name type="scientific">Rhizobium quercicola</name>
    <dbReference type="NCBI Taxonomy" id="2901226"/>
    <lineage>
        <taxon>Bacteria</taxon>
        <taxon>Pseudomonadati</taxon>
        <taxon>Pseudomonadota</taxon>
        <taxon>Alphaproteobacteria</taxon>
        <taxon>Hyphomicrobiales</taxon>
        <taxon>Rhizobiaceae</taxon>
        <taxon>Rhizobium/Agrobacterium group</taxon>
        <taxon>Rhizobium</taxon>
    </lineage>
</organism>
<feature type="transmembrane region" description="Helical" evidence="1">
    <location>
        <begin position="86"/>
        <end position="105"/>
    </location>
</feature>
<keyword evidence="1" id="KW-0472">Membrane</keyword>
<evidence type="ECO:0000256" key="1">
    <source>
        <dbReference type="SAM" id="Phobius"/>
    </source>
</evidence>
<feature type="transmembrane region" description="Helical" evidence="1">
    <location>
        <begin position="210"/>
        <end position="230"/>
    </location>
</feature>
<feature type="transmembrane region" description="Helical" evidence="1">
    <location>
        <begin position="242"/>
        <end position="270"/>
    </location>
</feature>
<feature type="transmembrane region" description="Helical" evidence="1">
    <location>
        <begin position="63"/>
        <end position="80"/>
    </location>
</feature>
<feature type="transmembrane region" description="Helical" evidence="1">
    <location>
        <begin position="339"/>
        <end position="361"/>
    </location>
</feature>
<keyword evidence="1" id="KW-1133">Transmembrane helix</keyword>
<dbReference type="EMBL" id="JAJOZR010000014">
    <property type="protein sequence ID" value="MCD7111289.1"/>
    <property type="molecule type" value="Genomic_DNA"/>
</dbReference>
<gene>
    <name evidence="2" type="ORF">LRX75_19810</name>
</gene>
<keyword evidence="3" id="KW-1185">Reference proteome</keyword>
<feature type="transmembrane region" description="Helical" evidence="1">
    <location>
        <begin position="136"/>
        <end position="155"/>
    </location>
</feature>